<organism evidence="13 14">
    <name type="scientific">Plectus sambesii</name>
    <dbReference type="NCBI Taxonomy" id="2011161"/>
    <lineage>
        <taxon>Eukaryota</taxon>
        <taxon>Metazoa</taxon>
        <taxon>Ecdysozoa</taxon>
        <taxon>Nematoda</taxon>
        <taxon>Chromadorea</taxon>
        <taxon>Plectida</taxon>
        <taxon>Plectina</taxon>
        <taxon>Plectoidea</taxon>
        <taxon>Plectidae</taxon>
        <taxon>Plectus</taxon>
    </lineage>
</organism>
<evidence type="ECO:0000256" key="10">
    <source>
        <dbReference type="ARBA" id="ARBA00047475"/>
    </source>
</evidence>
<evidence type="ECO:0000256" key="2">
    <source>
        <dbReference type="ARBA" id="ARBA00009995"/>
    </source>
</evidence>
<name>A0A914W2F6_9BILA</name>
<keyword evidence="5 12" id="KW-0812">Transmembrane</keyword>
<evidence type="ECO:0000313" key="14">
    <source>
        <dbReference type="WBParaSite" id="PSAMB.scaffold2886size20728.g19502.t1"/>
    </source>
</evidence>
<keyword evidence="3 11" id="KW-0328">Glycosyltransferase</keyword>
<dbReference type="GO" id="GO:0016020">
    <property type="term" value="C:membrane"/>
    <property type="evidence" value="ECO:0007669"/>
    <property type="project" value="UniProtKB-SubCell"/>
</dbReference>
<evidence type="ECO:0000256" key="4">
    <source>
        <dbReference type="ARBA" id="ARBA00022679"/>
    </source>
</evidence>
<evidence type="ECO:0000256" key="11">
    <source>
        <dbReference type="RuleBase" id="RU003718"/>
    </source>
</evidence>
<dbReference type="EC" id="2.4.1.17" evidence="12"/>
<evidence type="ECO:0000256" key="9">
    <source>
        <dbReference type="ARBA" id="ARBA00023180"/>
    </source>
</evidence>
<dbReference type="GO" id="GO:0015020">
    <property type="term" value="F:glucuronosyltransferase activity"/>
    <property type="evidence" value="ECO:0007669"/>
    <property type="project" value="UniProtKB-EC"/>
</dbReference>
<evidence type="ECO:0000256" key="7">
    <source>
        <dbReference type="ARBA" id="ARBA00022989"/>
    </source>
</evidence>
<dbReference type="PROSITE" id="PS00375">
    <property type="entry name" value="UDPGT"/>
    <property type="match status" value="1"/>
</dbReference>
<protein>
    <recommendedName>
        <fullName evidence="12">UDP-glucuronosyltransferase</fullName>
        <ecNumber evidence="12">2.4.1.17</ecNumber>
    </recommendedName>
</protein>
<reference evidence="14" key="1">
    <citation type="submission" date="2022-11" db="UniProtKB">
        <authorList>
            <consortium name="WormBaseParasite"/>
        </authorList>
    </citation>
    <scope>IDENTIFICATION</scope>
</reference>
<feature type="signal peptide" evidence="12">
    <location>
        <begin position="1"/>
        <end position="16"/>
    </location>
</feature>
<dbReference type="InterPro" id="IPR035595">
    <property type="entry name" value="UDP_glycos_trans_CS"/>
</dbReference>
<keyword evidence="8 12" id="KW-0472">Membrane</keyword>
<dbReference type="SUPFAM" id="SSF53756">
    <property type="entry name" value="UDP-Glycosyltransferase/glycogen phosphorylase"/>
    <property type="match status" value="1"/>
</dbReference>
<dbReference type="PANTHER" id="PTHR48043:SF119">
    <property type="entry name" value="UDP-GLUCURONOSYLTRANSFERASE"/>
    <property type="match status" value="1"/>
</dbReference>
<keyword evidence="4 11" id="KW-0808">Transferase</keyword>
<keyword evidence="9" id="KW-0325">Glycoprotein</keyword>
<keyword evidence="7 12" id="KW-1133">Transmembrane helix</keyword>
<sequence>MRLLLAIFFLFSSACCSKILLVVLTNSKSHLGSMAPFAQALSKNGHNVTVYVETLTDLGELKNGVKKHYVILPKETINKAWGATFMNIVWNGSFAPEVWKGAFGIGNTALLYAMKQESFWQIANQTWDFIVSDEIFTPTGWAMGMIHKERHGTPHAVFSTTAMLHAYTHMLSLNRNPVIAPSYYLSVDDPLSWNMDYFVNRAISVRHAIVEYSVLRFGERVTRSAIEQMGYSGFSWSNYYHDASMVLIDYPDRLAWPVPVAHDFVYTGSSCPDSRPLPDDLEEFVSDPTSKGTILVAFGSHVQWDIAPRRVVLAFLEVLNNMSDYRVIWSYRGSPLDAKSHVKLQEWVPQNDLLNHPKTRLFFSHGGLKSVKEAICSETPVLYMPLFCEQVRSSFIANQLGFAEYVNKNTVSAQEIYAQMSKVLANDSYRRGVAKVKSLFLDRIMDPLQEAVFCTEKLIRFGSTQMMKRAGMRLNWFQFLYVDLTVLIFGVTAFLGCTK</sequence>
<evidence type="ECO:0000256" key="8">
    <source>
        <dbReference type="ARBA" id="ARBA00023136"/>
    </source>
</evidence>
<dbReference type="Pfam" id="PF00201">
    <property type="entry name" value="UDPGT"/>
    <property type="match status" value="1"/>
</dbReference>
<dbReference type="Proteomes" id="UP000887566">
    <property type="component" value="Unplaced"/>
</dbReference>
<dbReference type="PROSITE" id="PS51257">
    <property type="entry name" value="PROKAR_LIPOPROTEIN"/>
    <property type="match status" value="1"/>
</dbReference>
<comment type="catalytic activity">
    <reaction evidence="10 12">
        <text>glucuronate acceptor + UDP-alpha-D-glucuronate = acceptor beta-D-glucuronoside + UDP + H(+)</text>
        <dbReference type="Rhea" id="RHEA:21032"/>
        <dbReference type="ChEBI" id="CHEBI:15378"/>
        <dbReference type="ChEBI" id="CHEBI:58052"/>
        <dbReference type="ChEBI" id="CHEBI:58223"/>
        <dbReference type="ChEBI" id="CHEBI:132367"/>
        <dbReference type="ChEBI" id="CHEBI:132368"/>
        <dbReference type="EC" id="2.4.1.17"/>
    </reaction>
</comment>
<feature type="chain" id="PRO_5038156926" description="UDP-glucuronosyltransferase" evidence="12">
    <location>
        <begin position="17"/>
        <end position="499"/>
    </location>
</feature>
<comment type="similarity">
    <text evidence="2 11">Belongs to the UDP-glycosyltransferase family.</text>
</comment>
<proteinExistence type="inferred from homology"/>
<accession>A0A914W2F6</accession>
<dbReference type="FunFam" id="3.40.50.2000:FF:000118">
    <property type="entry name" value="UDP-glucuronosyltransferase"/>
    <property type="match status" value="1"/>
</dbReference>
<dbReference type="PANTHER" id="PTHR48043">
    <property type="entry name" value="EG:EG0003.4 PROTEIN-RELATED"/>
    <property type="match status" value="1"/>
</dbReference>
<dbReference type="AlphaFoldDB" id="A0A914W2F6"/>
<evidence type="ECO:0000313" key="13">
    <source>
        <dbReference type="Proteomes" id="UP000887566"/>
    </source>
</evidence>
<dbReference type="WBParaSite" id="PSAMB.scaffold2886size20728.g19502.t1">
    <property type="protein sequence ID" value="PSAMB.scaffold2886size20728.g19502.t1"/>
    <property type="gene ID" value="PSAMB.scaffold2886size20728.g19502"/>
</dbReference>
<dbReference type="InterPro" id="IPR050271">
    <property type="entry name" value="UDP-glycosyltransferase"/>
</dbReference>
<feature type="transmembrane region" description="Helical" evidence="12">
    <location>
        <begin position="476"/>
        <end position="497"/>
    </location>
</feature>
<comment type="subcellular location">
    <subcellularLocation>
        <location evidence="1 12">Membrane</location>
        <topology evidence="1 12">Single-pass membrane protein</topology>
    </subcellularLocation>
</comment>
<keyword evidence="6 12" id="KW-0732">Signal</keyword>
<dbReference type="Gene3D" id="3.40.50.2000">
    <property type="entry name" value="Glycogen Phosphorylase B"/>
    <property type="match status" value="1"/>
</dbReference>
<evidence type="ECO:0000256" key="1">
    <source>
        <dbReference type="ARBA" id="ARBA00004167"/>
    </source>
</evidence>
<evidence type="ECO:0000256" key="3">
    <source>
        <dbReference type="ARBA" id="ARBA00022676"/>
    </source>
</evidence>
<evidence type="ECO:0000256" key="6">
    <source>
        <dbReference type="ARBA" id="ARBA00022729"/>
    </source>
</evidence>
<dbReference type="CDD" id="cd03784">
    <property type="entry name" value="GT1_Gtf-like"/>
    <property type="match status" value="1"/>
</dbReference>
<keyword evidence="13" id="KW-1185">Reference proteome</keyword>
<evidence type="ECO:0000256" key="12">
    <source>
        <dbReference type="RuleBase" id="RU362059"/>
    </source>
</evidence>
<evidence type="ECO:0000256" key="5">
    <source>
        <dbReference type="ARBA" id="ARBA00022692"/>
    </source>
</evidence>
<dbReference type="InterPro" id="IPR002213">
    <property type="entry name" value="UDP_glucos_trans"/>
</dbReference>